<dbReference type="InterPro" id="IPR035976">
    <property type="entry name" value="Sushi/SCR/CCP_sf"/>
</dbReference>
<evidence type="ECO:0000313" key="10">
    <source>
        <dbReference type="WBParaSite" id="EVEC_0000001601-mRNA-1"/>
    </source>
</evidence>
<evidence type="ECO:0000256" key="2">
    <source>
        <dbReference type="ARBA" id="ARBA00022737"/>
    </source>
</evidence>
<dbReference type="PANTHER" id="PTHR19325:SF575">
    <property type="entry name" value="LOCOMOTION-RELATED PROTEIN HIKARU GENKI"/>
    <property type="match status" value="1"/>
</dbReference>
<keyword evidence="6" id="KW-0732">Signal</keyword>
<feature type="chain" id="PRO_5043122423" evidence="6">
    <location>
        <begin position="17"/>
        <end position="1088"/>
    </location>
</feature>
<dbReference type="Gene3D" id="2.10.70.10">
    <property type="entry name" value="Complement Module, domain 1"/>
    <property type="match status" value="10"/>
</dbReference>
<feature type="domain" description="Sushi" evidence="7">
    <location>
        <begin position="1018"/>
        <end position="1082"/>
    </location>
</feature>
<dbReference type="Pfam" id="PF00084">
    <property type="entry name" value="Sushi"/>
    <property type="match status" value="9"/>
</dbReference>
<dbReference type="SMART" id="SM00032">
    <property type="entry name" value="CCP"/>
    <property type="match status" value="12"/>
</dbReference>
<sequence length="1088" mass="113112">MIKSLILLFFIPVAQQSLLCPTDGVPESLVAASVWQKNSLNNLTKFRIGGNDLSSEGYTRSEYDKNLFIVLLSKGSSKLCPPGTCTFRLSANQHITDGGILHQENVFGAPFGFTELSVLEPLYCARVEGDCGADVPIYRFANITGLVARYAYSLDANASIPGFLREPAPLCYGWSDGGSQKVASSIKISGCKKLSEPVKGKIKYQPANTDVFPLGSVASLLCTSGYSTYGATELTCSNTGWYPSDAFEPCILEKSIKKTDSRCWPILPPLNGKVVYSKESSGTFPEGTLAHLRCHDGYAVSNPTQQARCEKNGQWTTETLGKCEQLCTNLPDIPNGKISYITKESNQLTTGTIAQLRCTSGYDIIGLDSVTCEASGWMPFPGIGSCTLAINQCHFGIPVPLGGTISYSHGGIFGPYPSNTVATLICSPGLTAEGSVSSTCKGSIWNPPTVGVCTPDVLAEKVENKKTKFLVTVSPGVLSVGSNGSCVHDFSDSSGGSVTYSQEQVSASYPAGTVATLKCPDGYTTGGGSSTCVDGEWDPPSLQPCMKNSNSTRRAAQAGFNAVLVAECLNGIPRPLHGHVTYSNAESTGPFPSGTIATVSCNTGYTPTGSTTYTCREATWSPPMFAQCVIAGATTLFDAGNGSDGTPGVNSCLASLPVPLNGRVTYSDLVTIGPFPSGTVATMICNAGYTASGAATSVCQNGLWSPATLGECVLGPTDGVVGMTSCATGLAAPLNGIISYSTGLLPPYAAGTIATVICNLGYTASGSAASTCMNGVWNPATTAQCVLGIGGGTGGTETMGQCTALAGPLNGEIIYFPASLTSSYASGTVATLTCNLGFIASGQTTAKCLNGLWEPSLLGTCVAGVGGGGVSGNQCLFALPGVLNGNVQYSTGGAIGPYNEGTSATLKCNVGYLISGTATSVCTNGAWQPPSLGVCSYGLSSDYANDGQCRHILHVEEGYIHYSRKASQGFHRPGTLAALQCHKTYPLTGRFSVCKNGTWTPPIGNCEHEPVNILPDPSSCPYLFVPNNAKVFYIQANLTSKYKVGTSAILSCNNGYINSGQTTLICTPDGWRPKSGFGGCILVKRVLK</sequence>
<evidence type="ECO:0000256" key="5">
    <source>
        <dbReference type="PROSITE-ProRule" id="PRU00302"/>
    </source>
</evidence>
<feature type="disulfide bond" evidence="5">
    <location>
        <begin position="908"/>
        <end position="935"/>
    </location>
</feature>
<feature type="domain" description="Sushi" evidence="7">
    <location>
        <begin position="650"/>
        <end position="714"/>
    </location>
</feature>
<keyword evidence="3 5" id="KW-1015">Disulfide bond</keyword>
<gene>
    <name evidence="8" type="ORF">EVEC_LOCUS17</name>
</gene>
<keyword evidence="2" id="KW-0677">Repeat</keyword>
<dbReference type="PROSITE" id="PS50923">
    <property type="entry name" value="SUSHI"/>
    <property type="match status" value="9"/>
</dbReference>
<dbReference type="CDD" id="cd00033">
    <property type="entry name" value="CCP"/>
    <property type="match status" value="9"/>
</dbReference>
<reference evidence="10" key="1">
    <citation type="submission" date="2016-04" db="UniProtKB">
        <authorList>
            <consortium name="WormBaseParasite"/>
        </authorList>
    </citation>
    <scope>IDENTIFICATION</scope>
</reference>
<feature type="domain" description="Sushi" evidence="7">
    <location>
        <begin position="800"/>
        <end position="863"/>
    </location>
</feature>
<protein>
    <submittedName>
        <fullName evidence="10">Sushi, von Willebrand factor type A, EGF and pentraxin domain-containing protein 1</fullName>
    </submittedName>
</protein>
<evidence type="ECO:0000313" key="9">
    <source>
        <dbReference type="Proteomes" id="UP000274131"/>
    </source>
</evidence>
<evidence type="ECO:0000256" key="3">
    <source>
        <dbReference type="ARBA" id="ARBA00023157"/>
    </source>
</evidence>
<feature type="domain" description="Sushi" evidence="7">
    <location>
        <begin position="189"/>
        <end position="252"/>
    </location>
</feature>
<dbReference type="OrthoDB" id="6480633at2759"/>
<evidence type="ECO:0000256" key="6">
    <source>
        <dbReference type="SAM" id="SignalP"/>
    </source>
</evidence>
<dbReference type="AlphaFoldDB" id="A0A0N4USF2"/>
<feature type="disulfide bond" evidence="5">
    <location>
        <begin position="685"/>
        <end position="712"/>
    </location>
</feature>
<accession>A0A0N4USF2</accession>
<dbReference type="STRING" id="51028.A0A0N4USF2"/>
<dbReference type="PANTHER" id="PTHR19325">
    <property type="entry name" value="COMPLEMENT COMPONENT-RELATED SUSHI DOMAIN-CONTAINING"/>
    <property type="match status" value="1"/>
</dbReference>
<feature type="disulfide bond" evidence="5">
    <location>
        <begin position="758"/>
        <end position="785"/>
    </location>
</feature>
<feature type="signal peptide" evidence="6">
    <location>
        <begin position="1"/>
        <end position="16"/>
    </location>
</feature>
<organism evidence="10">
    <name type="scientific">Enterobius vermicularis</name>
    <name type="common">Human pinworm</name>
    <dbReference type="NCBI Taxonomy" id="51028"/>
    <lineage>
        <taxon>Eukaryota</taxon>
        <taxon>Metazoa</taxon>
        <taxon>Ecdysozoa</taxon>
        <taxon>Nematoda</taxon>
        <taxon>Chromadorea</taxon>
        <taxon>Rhabditida</taxon>
        <taxon>Spirurina</taxon>
        <taxon>Oxyuridomorpha</taxon>
        <taxon>Oxyuroidea</taxon>
        <taxon>Oxyuridae</taxon>
        <taxon>Enterobius</taxon>
    </lineage>
</organism>
<keyword evidence="1 5" id="KW-0768">Sushi</keyword>
<reference evidence="8 9" key="2">
    <citation type="submission" date="2018-10" db="EMBL/GenBank/DDBJ databases">
        <authorList>
            <consortium name="Pathogen Informatics"/>
        </authorList>
    </citation>
    <scope>NUCLEOTIDE SEQUENCE [LARGE SCALE GENOMIC DNA]</scope>
</reference>
<evidence type="ECO:0000256" key="4">
    <source>
        <dbReference type="ARBA" id="ARBA00023180"/>
    </source>
</evidence>
<dbReference type="EMBL" id="UXUI01000007">
    <property type="protein sequence ID" value="VDD84874.1"/>
    <property type="molecule type" value="Genomic_DNA"/>
</dbReference>
<dbReference type="InterPro" id="IPR050350">
    <property type="entry name" value="Compl-Cell_Adhes-Reg"/>
</dbReference>
<dbReference type="SUPFAM" id="SSF57535">
    <property type="entry name" value="Complement control module/SCR domain"/>
    <property type="match status" value="10"/>
</dbReference>
<feature type="domain" description="Sushi" evidence="7">
    <location>
        <begin position="873"/>
        <end position="937"/>
    </location>
</feature>
<dbReference type="Proteomes" id="UP000274131">
    <property type="component" value="Unassembled WGS sequence"/>
</dbReference>
<name>A0A0N4USF2_ENTVE</name>
<feature type="domain" description="Sushi" evidence="7">
    <location>
        <begin position="566"/>
        <end position="630"/>
    </location>
</feature>
<proteinExistence type="predicted"/>
<feature type="disulfide bond" evidence="5">
    <location>
        <begin position="834"/>
        <end position="861"/>
    </location>
</feature>
<feature type="domain" description="Sushi" evidence="7">
    <location>
        <begin position="484"/>
        <end position="547"/>
    </location>
</feature>
<evidence type="ECO:0000313" key="8">
    <source>
        <dbReference type="EMBL" id="VDD84874.1"/>
    </source>
</evidence>
<feature type="disulfide bond" evidence="5">
    <location>
        <begin position="601"/>
        <end position="628"/>
    </location>
</feature>
<feature type="domain" description="Sushi" evidence="7">
    <location>
        <begin position="724"/>
        <end position="787"/>
    </location>
</feature>
<feature type="domain" description="Sushi" evidence="7">
    <location>
        <begin position="261"/>
        <end position="325"/>
    </location>
</feature>
<keyword evidence="4" id="KW-0325">Glycoprotein</keyword>
<evidence type="ECO:0000256" key="1">
    <source>
        <dbReference type="ARBA" id="ARBA00022659"/>
    </source>
</evidence>
<dbReference type="InterPro" id="IPR000436">
    <property type="entry name" value="Sushi_SCR_CCP_dom"/>
</dbReference>
<dbReference type="WBParaSite" id="EVEC_0000001601-mRNA-1">
    <property type="protein sequence ID" value="EVEC_0000001601-mRNA-1"/>
    <property type="gene ID" value="EVEC_0000001601"/>
</dbReference>
<evidence type="ECO:0000259" key="7">
    <source>
        <dbReference type="PROSITE" id="PS50923"/>
    </source>
</evidence>
<keyword evidence="9" id="KW-1185">Reference proteome</keyword>
<comment type="caution">
    <text evidence="5">Lacks conserved residue(s) required for the propagation of feature annotation.</text>
</comment>